<dbReference type="SMART" id="SM00342">
    <property type="entry name" value="HTH_ARAC"/>
    <property type="match status" value="1"/>
</dbReference>
<name>A0A1I2BS27_9GAMM</name>
<evidence type="ECO:0000256" key="4">
    <source>
        <dbReference type="SAM" id="MobiDB-lite"/>
    </source>
</evidence>
<dbReference type="GO" id="GO:0043565">
    <property type="term" value="F:sequence-specific DNA binding"/>
    <property type="evidence" value="ECO:0007669"/>
    <property type="project" value="InterPro"/>
</dbReference>
<evidence type="ECO:0000256" key="1">
    <source>
        <dbReference type="ARBA" id="ARBA00023015"/>
    </source>
</evidence>
<evidence type="ECO:0000313" key="7">
    <source>
        <dbReference type="Proteomes" id="UP000199477"/>
    </source>
</evidence>
<keyword evidence="7" id="KW-1185">Reference proteome</keyword>
<accession>A0A1I2BS27</accession>
<dbReference type="SUPFAM" id="SSF51182">
    <property type="entry name" value="RmlC-like cupins"/>
    <property type="match status" value="1"/>
</dbReference>
<dbReference type="PROSITE" id="PS01124">
    <property type="entry name" value="HTH_ARAC_FAMILY_2"/>
    <property type="match status" value="1"/>
</dbReference>
<dbReference type="InterPro" id="IPR009057">
    <property type="entry name" value="Homeodomain-like_sf"/>
</dbReference>
<dbReference type="SUPFAM" id="SSF46689">
    <property type="entry name" value="Homeodomain-like"/>
    <property type="match status" value="1"/>
</dbReference>
<dbReference type="InterPro" id="IPR018060">
    <property type="entry name" value="HTH_AraC"/>
</dbReference>
<dbReference type="PANTHER" id="PTHR46796">
    <property type="entry name" value="HTH-TYPE TRANSCRIPTIONAL ACTIVATOR RHAS-RELATED"/>
    <property type="match status" value="1"/>
</dbReference>
<proteinExistence type="predicted"/>
<sequence>MTNSPGFRQARLGIERLAPGYALPRHQHGAAYATVLLRGSFEQCSYAGRMRIGAGDVLVQPTLDAHADRMLSAGLTVLRLPWPRDETCGGVHAGCDVDMLARLAERDVVEAAAALREHLACSQPAPALMEDQADALARALMQPHAVAIGAWAVRIGIARETVSRGFSRLYGVSPARFRAEWRARAAWLRITGERASLAAIAADGGFADQAHMTRAVSRLTGAPPAAWRGRSHSFKTAQRNDARLSE</sequence>
<reference evidence="7" key="1">
    <citation type="submission" date="2016-10" db="EMBL/GenBank/DDBJ databases">
        <authorList>
            <person name="Varghese N."/>
            <person name="Submissions S."/>
        </authorList>
    </citation>
    <scope>NUCLEOTIDE SEQUENCE [LARGE SCALE GENOMIC DNA]</scope>
    <source>
        <strain evidence="7">UNC178MFTsu3.1</strain>
    </source>
</reference>
<dbReference type="Gene3D" id="2.60.120.10">
    <property type="entry name" value="Jelly Rolls"/>
    <property type="match status" value="1"/>
</dbReference>
<dbReference type="EMBL" id="FONH01000003">
    <property type="protein sequence ID" value="SFE58885.1"/>
    <property type="molecule type" value="Genomic_DNA"/>
</dbReference>
<dbReference type="Proteomes" id="UP000199477">
    <property type="component" value="Unassembled WGS sequence"/>
</dbReference>
<dbReference type="PANTHER" id="PTHR46796:SF15">
    <property type="entry name" value="BLL1074 PROTEIN"/>
    <property type="match status" value="1"/>
</dbReference>
<dbReference type="Pfam" id="PF12833">
    <property type="entry name" value="HTH_18"/>
    <property type="match status" value="1"/>
</dbReference>
<evidence type="ECO:0000256" key="3">
    <source>
        <dbReference type="ARBA" id="ARBA00023163"/>
    </source>
</evidence>
<evidence type="ECO:0000256" key="2">
    <source>
        <dbReference type="ARBA" id="ARBA00023125"/>
    </source>
</evidence>
<dbReference type="InterPro" id="IPR011051">
    <property type="entry name" value="RmlC_Cupin_sf"/>
</dbReference>
<keyword evidence="2 6" id="KW-0238">DNA-binding</keyword>
<organism evidence="6 7">
    <name type="scientific">Dyella marensis</name>
    <dbReference type="NCBI Taxonomy" id="500610"/>
    <lineage>
        <taxon>Bacteria</taxon>
        <taxon>Pseudomonadati</taxon>
        <taxon>Pseudomonadota</taxon>
        <taxon>Gammaproteobacteria</taxon>
        <taxon>Lysobacterales</taxon>
        <taxon>Rhodanobacteraceae</taxon>
        <taxon>Dyella</taxon>
    </lineage>
</organism>
<dbReference type="InterPro" id="IPR014710">
    <property type="entry name" value="RmlC-like_jellyroll"/>
</dbReference>
<protein>
    <submittedName>
        <fullName evidence="6">AraC-type DNA-binding protein</fullName>
    </submittedName>
</protein>
<dbReference type="GO" id="GO:0003700">
    <property type="term" value="F:DNA-binding transcription factor activity"/>
    <property type="evidence" value="ECO:0007669"/>
    <property type="project" value="InterPro"/>
</dbReference>
<evidence type="ECO:0000259" key="5">
    <source>
        <dbReference type="PROSITE" id="PS01124"/>
    </source>
</evidence>
<dbReference type="STRING" id="500610.SAMN02799615_01245"/>
<dbReference type="Gene3D" id="1.10.10.60">
    <property type="entry name" value="Homeodomain-like"/>
    <property type="match status" value="1"/>
</dbReference>
<gene>
    <name evidence="6" type="ORF">SAMN02799615_01245</name>
</gene>
<feature type="domain" description="HTH araC/xylS-type" evidence="5">
    <location>
        <begin position="130"/>
        <end position="230"/>
    </location>
</feature>
<evidence type="ECO:0000313" key="6">
    <source>
        <dbReference type="EMBL" id="SFE58885.1"/>
    </source>
</evidence>
<dbReference type="AlphaFoldDB" id="A0A1I2BS27"/>
<dbReference type="InterPro" id="IPR050204">
    <property type="entry name" value="AraC_XylS_family_regulators"/>
</dbReference>
<feature type="region of interest" description="Disordered" evidence="4">
    <location>
        <begin position="223"/>
        <end position="246"/>
    </location>
</feature>
<keyword evidence="1" id="KW-0805">Transcription regulation</keyword>
<keyword evidence="3" id="KW-0804">Transcription</keyword>